<dbReference type="EMBL" id="OU895877">
    <property type="protein sequence ID" value="CAG9799141.1"/>
    <property type="molecule type" value="Genomic_DNA"/>
</dbReference>
<keyword evidence="1" id="KW-1015">Disulfide bond</keyword>
<protein>
    <recommendedName>
        <fullName evidence="4">Ig-like domain-containing protein</fullName>
    </recommendedName>
</protein>
<keyword evidence="6" id="KW-1185">Reference proteome</keyword>
<evidence type="ECO:0000256" key="2">
    <source>
        <dbReference type="SAM" id="MobiDB-lite"/>
    </source>
</evidence>
<dbReference type="InterPro" id="IPR013162">
    <property type="entry name" value="CD80_C2-set"/>
</dbReference>
<dbReference type="PANTHER" id="PTHR21261:SF15">
    <property type="entry name" value="BEATEN PATH IIIA, ISOFORM D-RELATED"/>
    <property type="match status" value="1"/>
</dbReference>
<proteinExistence type="predicted"/>
<dbReference type="PROSITE" id="PS50835">
    <property type="entry name" value="IG_LIKE"/>
    <property type="match status" value="1"/>
</dbReference>
<dbReference type="Pfam" id="PF08205">
    <property type="entry name" value="C2-set_2"/>
    <property type="match status" value="1"/>
</dbReference>
<dbReference type="Proteomes" id="UP001153620">
    <property type="component" value="Chromosome 1"/>
</dbReference>
<feature type="transmembrane region" description="Helical" evidence="3">
    <location>
        <begin position="288"/>
        <end position="304"/>
    </location>
</feature>
<dbReference type="SUPFAM" id="SSF48726">
    <property type="entry name" value="Immunoglobulin"/>
    <property type="match status" value="1"/>
</dbReference>
<evidence type="ECO:0000256" key="1">
    <source>
        <dbReference type="ARBA" id="ARBA00023157"/>
    </source>
</evidence>
<evidence type="ECO:0000313" key="6">
    <source>
        <dbReference type="Proteomes" id="UP001153620"/>
    </source>
</evidence>
<evidence type="ECO:0000259" key="4">
    <source>
        <dbReference type="PROSITE" id="PS50835"/>
    </source>
</evidence>
<feature type="region of interest" description="Disordered" evidence="2">
    <location>
        <begin position="1"/>
        <end position="23"/>
    </location>
</feature>
<keyword evidence="3" id="KW-0472">Membrane</keyword>
<dbReference type="OrthoDB" id="10015491at2759"/>
<dbReference type="InterPro" id="IPR007110">
    <property type="entry name" value="Ig-like_dom"/>
</dbReference>
<keyword evidence="3" id="KW-1133">Transmembrane helix</keyword>
<dbReference type="FunFam" id="2.60.40.10:FF:000437">
    <property type="entry name" value="Beat-IIIc, isoform A"/>
    <property type="match status" value="1"/>
</dbReference>
<reference evidence="5" key="1">
    <citation type="submission" date="2022-01" db="EMBL/GenBank/DDBJ databases">
        <authorList>
            <person name="King R."/>
        </authorList>
    </citation>
    <scope>NUCLEOTIDE SEQUENCE</scope>
</reference>
<accession>A0A9N9WPH7</accession>
<feature type="compositionally biased region" description="Basic and acidic residues" evidence="2">
    <location>
        <begin position="14"/>
        <end position="23"/>
    </location>
</feature>
<dbReference type="PANTHER" id="PTHR21261">
    <property type="entry name" value="BEAT PROTEIN"/>
    <property type="match status" value="1"/>
</dbReference>
<reference evidence="5" key="2">
    <citation type="submission" date="2022-10" db="EMBL/GenBank/DDBJ databases">
        <authorList>
            <consortium name="ENA_rothamsted_submissions"/>
            <consortium name="culmorum"/>
            <person name="King R."/>
        </authorList>
    </citation>
    <scope>NUCLEOTIDE SEQUENCE</scope>
</reference>
<evidence type="ECO:0000313" key="5">
    <source>
        <dbReference type="EMBL" id="CAG9799141.1"/>
    </source>
</evidence>
<keyword evidence="3" id="KW-0812">Transmembrane</keyword>
<evidence type="ECO:0000256" key="3">
    <source>
        <dbReference type="SAM" id="Phobius"/>
    </source>
</evidence>
<organism evidence="5 6">
    <name type="scientific">Chironomus riparius</name>
    <dbReference type="NCBI Taxonomy" id="315576"/>
    <lineage>
        <taxon>Eukaryota</taxon>
        <taxon>Metazoa</taxon>
        <taxon>Ecdysozoa</taxon>
        <taxon>Arthropoda</taxon>
        <taxon>Hexapoda</taxon>
        <taxon>Insecta</taxon>
        <taxon>Pterygota</taxon>
        <taxon>Neoptera</taxon>
        <taxon>Endopterygota</taxon>
        <taxon>Diptera</taxon>
        <taxon>Nematocera</taxon>
        <taxon>Chironomoidea</taxon>
        <taxon>Chironomidae</taxon>
        <taxon>Chironominae</taxon>
        <taxon>Chironomus</taxon>
    </lineage>
</organism>
<dbReference type="InterPro" id="IPR013783">
    <property type="entry name" value="Ig-like_fold"/>
</dbReference>
<name>A0A9N9WPH7_9DIPT</name>
<dbReference type="Gene3D" id="2.60.40.10">
    <property type="entry name" value="Immunoglobulins"/>
    <property type="match status" value="2"/>
</dbReference>
<feature type="domain" description="Ig-like" evidence="4">
    <location>
        <begin position="25"/>
        <end position="136"/>
    </location>
</feature>
<sequence length="311" mass="35721">MEISTKAKQIKPKKINDKKSKKEKPMLISKFSNALRLIEVRVPNYTVKDNVVRLECIYDMEDEKLYSVKWYKDGHEFYRYLPRDHPPATLFPLPGINVDLFNSTDIQVVLQSVNLASSGRYRCEISGEAPMFQTVSDTGDMVVVVLPETDPKITGGRARYQINDKVNVNCTSGRSKPAVKLTWFINGVPAHSEIIRHYKPIKTGREGLEQTVLNLKFYVQQHHFKNGDMKLKCLGVIESIYYKSNEESVIGDKQKASIMESKKPLSATSTSNTRADRVHANSSRNLQLSHQFLILNLLFLFFFLQQRYNLR</sequence>
<dbReference type="AlphaFoldDB" id="A0A9N9WPH7"/>
<gene>
    <name evidence="5" type="ORF">CHIRRI_LOCUS2114</name>
</gene>
<dbReference type="InterPro" id="IPR036179">
    <property type="entry name" value="Ig-like_dom_sf"/>
</dbReference>